<dbReference type="OrthoDB" id="2192887at2759"/>
<feature type="transmembrane region" description="Helical" evidence="1">
    <location>
        <begin position="156"/>
        <end position="179"/>
    </location>
</feature>
<dbReference type="VEuPathDB" id="MicrosporidiaDB:VCUG_02047"/>
<evidence type="ECO:0000313" key="2">
    <source>
        <dbReference type="EMBL" id="ELA46452.1"/>
    </source>
</evidence>
<dbReference type="OMA" id="RMYIENT"/>
<dbReference type="GeneID" id="19879915"/>
<proteinExistence type="predicted"/>
<keyword evidence="1" id="KW-1133">Transmembrane helix</keyword>
<feature type="transmembrane region" description="Helical" evidence="1">
    <location>
        <begin position="85"/>
        <end position="103"/>
    </location>
</feature>
<name>L2GSW7_VAVCU</name>
<dbReference type="InParanoid" id="L2GSW7"/>
<evidence type="ECO:0008006" key="4">
    <source>
        <dbReference type="Google" id="ProtNLM"/>
    </source>
</evidence>
<gene>
    <name evidence="2" type="ORF">VCUG_02047</name>
</gene>
<keyword evidence="1" id="KW-0472">Membrane</keyword>
<dbReference type="AlphaFoldDB" id="L2GSW7"/>
<accession>L2GSW7</accession>
<sequence length="227" mass="25679">MSNKTFAGVRLLNHLLVILQLLACIALIAIRVCFADYFSVEEVLGIGGMPMRAVLIITAFLNLIIPFFGACVIDSKLRLYMRIFLVYDTLSILINGMSLLYVYEMYVNIFEKEFSKLITQNQGNRMYIENTYNCSDTSDVTCIQLFTDYLKGVQRYYVLVVGTILLLNVVMWILVRIALSLDLKGKRVRVPKIKKQKVGFSTGSLRNKRLVPVNNSPPDSIAGDASR</sequence>
<dbReference type="HOGENOM" id="CLU_098502_0_0_1"/>
<evidence type="ECO:0000313" key="3">
    <source>
        <dbReference type="Proteomes" id="UP000011081"/>
    </source>
</evidence>
<dbReference type="RefSeq" id="XP_008075060.1">
    <property type="nucleotide sequence ID" value="XM_008076869.1"/>
</dbReference>
<keyword evidence="3" id="KW-1185">Reference proteome</keyword>
<dbReference type="EMBL" id="GL877444">
    <property type="protein sequence ID" value="ELA46452.1"/>
    <property type="molecule type" value="Genomic_DNA"/>
</dbReference>
<evidence type="ECO:0000256" key="1">
    <source>
        <dbReference type="SAM" id="Phobius"/>
    </source>
</evidence>
<feature type="transmembrane region" description="Helical" evidence="1">
    <location>
        <begin position="51"/>
        <end position="73"/>
    </location>
</feature>
<organism evidence="2 3">
    <name type="scientific">Vavraia culicis (isolate floridensis)</name>
    <name type="common">Microsporidian parasite</name>
    <dbReference type="NCBI Taxonomy" id="948595"/>
    <lineage>
        <taxon>Eukaryota</taxon>
        <taxon>Fungi</taxon>
        <taxon>Fungi incertae sedis</taxon>
        <taxon>Microsporidia</taxon>
        <taxon>Pleistophoridae</taxon>
        <taxon>Vavraia</taxon>
    </lineage>
</organism>
<protein>
    <recommendedName>
        <fullName evidence="4">MARVEL domain-containing protein</fullName>
    </recommendedName>
</protein>
<reference evidence="3" key="1">
    <citation type="submission" date="2011-03" db="EMBL/GenBank/DDBJ databases">
        <title>The genome sequence of Vavraia culicis strain floridensis.</title>
        <authorList>
            <consortium name="The Broad Institute Genome Sequencing Platform"/>
            <person name="Cuomo C."/>
            <person name="Becnel J."/>
            <person name="Sanscrainte N."/>
            <person name="Young S.K."/>
            <person name="Zeng Q."/>
            <person name="Gargeya S."/>
            <person name="Fitzgerald M."/>
            <person name="Haas B."/>
            <person name="Abouelleil A."/>
            <person name="Alvarado L."/>
            <person name="Arachchi H.M."/>
            <person name="Berlin A."/>
            <person name="Chapman S.B."/>
            <person name="Gearin G."/>
            <person name="Goldberg J."/>
            <person name="Griggs A."/>
            <person name="Gujja S."/>
            <person name="Hansen M."/>
            <person name="Heiman D."/>
            <person name="Howarth C."/>
            <person name="Larimer J."/>
            <person name="Lui A."/>
            <person name="MacDonald P.J.P."/>
            <person name="McCowen C."/>
            <person name="Montmayeur A."/>
            <person name="Murphy C."/>
            <person name="Neiman D."/>
            <person name="Pearson M."/>
            <person name="Priest M."/>
            <person name="Roberts A."/>
            <person name="Saif S."/>
            <person name="Shea T."/>
            <person name="Sisk P."/>
            <person name="Stolte C."/>
            <person name="Sykes S."/>
            <person name="Wortman J."/>
            <person name="Nusbaum C."/>
            <person name="Birren B."/>
        </authorList>
    </citation>
    <scope>NUCLEOTIDE SEQUENCE [LARGE SCALE GENOMIC DNA]</scope>
    <source>
        <strain evidence="3">floridensis</strain>
    </source>
</reference>
<keyword evidence="1" id="KW-0812">Transmembrane</keyword>
<dbReference type="Proteomes" id="UP000011081">
    <property type="component" value="Unassembled WGS sequence"/>
</dbReference>